<name>A0A9P1NMK6_9PROT</name>
<feature type="compositionally biased region" description="Low complexity" evidence="1">
    <location>
        <begin position="138"/>
        <end position="153"/>
    </location>
</feature>
<evidence type="ECO:0000313" key="2">
    <source>
        <dbReference type="EMBL" id="CCC98346.1"/>
    </source>
</evidence>
<reference evidence="2 3" key="1">
    <citation type="journal article" date="2011" name="PLoS Genet.">
        <title>Azospirillum genomes reveal transition of bacteria from aquatic to terrestrial environments.</title>
        <authorList>
            <person name="Wisniewski-Dye F."/>
            <person name="Borziak K."/>
            <person name="Khalsa-Moyers G."/>
            <person name="Alexandre G."/>
            <person name="Sukharnikov L.O."/>
            <person name="Wuichet K."/>
            <person name="Hurst G.B."/>
            <person name="McDonald W.H."/>
            <person name="Robertson J.S."/>
            <person name="Barbe V."/>
            <person name="Calteau A."/>
            <person name="Rouy Z."/>
            <person name="Mangenot S."/>
            <person name="Prigent-Combaret C."/>
            <person name="Normand P."/>
            <person name="Boyer M."/>
            <person name="Siguier P."/>
            <person name="Dessaux Y."/>
            <person name="Elmerich C."/>
            <person name="Condemine G."/>
            <person name="Krishnen G."/>
            <person name="Kennedy I."/>
            <person name="Paterson A.H."/>
            <person name="Gonzalez V."/>
            <person name="Mavingui P."/>
            <person name="Zhulin I.B."/>
        </authorList>
    </citation>
    <scope>NUCLEOTIDE SEQUENCE [LARGE SCALE GENOMIC DNA]</scope>
    <source>
        <strain evidence="2 3">Sp245</strain>
    </source>
</reference>
<dbReference type="AlphaFoldDB" id="A0A9P1NMK6"/>
<proteinExistence type="predicted"/>
<evidence type="ECO:0000313" key="3">
    <source>
        <dbReference type="Proteomes" id="UP000007319"/>
    </source>
</evidence>
<sequence length="226" mass="24712">MWKQCWDMAALRVGTAPSTSCCTPVPAACTCNPEEPDHAAFHTPFRQIASMPSEGPLMRGSLALAAGLLAGLWLDTRRRTNRAEQQHPPTGHFMSVGGTRLHYLDHGKDSASPPRGVPARQRHHRRRLGAEPSGRGGPAPALRLLRPAPAMATARRRRDATPVPPPKPRCCAPRPASWGWSAPSSSAIRWPGRWRSPGRWISRRRSAVWSSCRPSPTRPRGSTSSP</sequence>
<organism evidence="2 3">
    <name type="scientific">Azospirillum baldaniorum</name>
    <dbReference type="NCBI Taxonomy" id="1064539"/>
    <lineage>
        <taxon>Bacteria</taxon>
        <taxon>Pseudomonadati</taxon>
        <taxon>Pseudomonadota</taxon>
        <taxon>Alphaproteobacteria</taxon>
        <taxon>Rhodospirillales</taxon>
        <taxon>Azospirillaceae</taxon>
        <taxon>Azospirillum</taxon>
    </lineage>
</organism>
<protein>
    <submittedName>
        <fullName evidence="2">Uncharacterized protein</fullName>
    </submittedName>
</protein>
<feature type="region of interest" description="Disordered" evidence="1">
    <location>
        <begin position="105"/>
        <end position="226"/>
    </location>
</feature>
<keyword evidence="3" id="KW-1185">Reference proteome</keyword>
<dbReference type="EMBL" id="HE577327">
    <property type="protein sequence ID" value="CCC98346.1"/>
    <property type="molecule type" value="Genomic_DNA"/>
</dbReference>
<feature type="compositionally biased region" description="Low complexity" evidence="1">
    <location>
        <begin position="169"/>
        <end position="200"/>
    </location>
</feature>
<dbReference type="Proteomes" id="UP000007319">
    <property type="component" value="Chromosome"/>
</dbReference>
<gene>
    <name evidence="2" type="ORF">AZOBR_140076</name>
</gene>
<dbReference type="KEGG" id="abs:AZOBR_140076"/>
<accession>A0A9P1NMK6</accession>
<evidence type="ECO:0000256" key="1">
    <source>
        <dbReference type="SAM" id="MobiDB-lite"/>
    </source>
</evidence>
<feature type="compositionally biased region" description="Low complexity" evidence="1">
    <location>
        <begin position="210"/>
        <end position="226"/>
    </location>
</feature>